<evidence type="ECO:0000259" key="12">
    <source>
        <dbReference type="PROSITE" id="PS52014"/>
    </source>
</evidence>
<dbReference type="InterPro" id="IPR048589">
    <property type="entry name" value="SAMD1-like_WH"/>
</dbReference>
<feature type="transmembrane region" description="Helical" evidence="10">
    <location>
        <begin position="546"/>
        <end position="563"/>
    </location>
</feature>
<dbReference type="PROSITE" id="PS52014">
    <property type="entry name" value="SAMD1_WH"/>
    <property type="match status" value="1"/>
</dbReference>
<evidence type="ECO:0000256" key="2">
    <source>
        <dbReference type="ARBA" id="ARBA00022553"/>
    </source>
</evidence>
<feature type="compositionally biased region" description="Acidic residues" evidence="9">
    <location>
        <begin position="479"/>
        <end position="495"/>
    </location>
</feature>
<dbReference type="GO" id="GO:0003677">
    <property type="term" value="F:DNA binding"/>
    <property type="evidence" value="ECO:0007669"/>
    <property type="project" value="InterPro"/>
</dbReference>
<keyword evidence="4" id="KW-0863">Zinc-finger</keyword>
<dbReference type="GO" id="GO:0034243">
    <property type="term" value="P:regulation of transcription elongation by RNA polymerase II"/>
    <property type="evidence" value="ECO:0007669"/>
    <property type="project" value="InterPro"/>
</dbReference>
<evidence type="ECO:0000256" key="4">
    <source>
        <dbReference type="ARBA" id="ARBA00022771"/>
    </source>
</evidence>
<feature type="domain" description="PWWP" evidence="11">
    <location>
        <begin position="293"/>
        <end position="344"/>
    </location>
</feature>
<evidence type="ECO:0000256" key="3">
    <source>
        <dbReference type="ARBA" id="ARBA00022723"/>
    </source>
</evidence>
<dbReference type="PROSITE" id="PS01359">
    <property type="entry name" value="ZF_PHD_1"/>
    <property type="match status" value="1"/>
</dbReference>
<evidence type="ECO:0000256" key="10">
    <source>
        <dbReference type="SAM" id="Phobius"/>
    </source>
</evidence>
<evidence type="ECO:0000313" key="14">
    <source>
        <dbReference type="Proteomes" id="UP001461498"/>
    </source>
</evidence>
<dbReference type="GO" id="GO:0009966">
    <property type="term" value="P:regulation of signal transduction"/>
    <property type="evidence" value="ECO:0007669"/>
    <property type="project" value="TreeGrafter"/>
</dbReference>
<dbReference type="InterPro" id="IPR036427">
    <property type="entry name" value="Bromodomain-like_sf"/>
</dbReference>
<dbReference type="GO" id="GO:0003714">
    <property type="term" value="F:transcription corepressor activity"/>
    <property type="evidence" value="ECO:0007669"/>
    <property type="project" value="InterPro"/>
</dbReference>
<dbReference type="SMART" id="SM00293">
    <property type="entry name" value="PWWP"/>
    <property type="match status" value="1"/>
</dbReference>
<dbReference type="Pfam" id="PF00855">
    <property type="entry name" value="PWWP"/>
    <property type="match status" value="1"/>
</dbReference>
<gene>
    <name evidence="13" type="ORF">O3M35_001537</name>
</gene>
<feature type="compositionally biased region" description="Low complexity" evidence="9">
    <location>
        <begin position="502"/>
        <end position="512"/>
    </location>
</feature>
<dbReference type="PANTHER" id="PTHR46379:SF1">
    <property type="entry name" value="ZINC FINGER MYND DOMAIN-CONTAINING PROTEIN 11"/>
    <property type="match status" value="1"/>
</dbReference>
<feature type="region of interest" description="Disordered" evidence="9">
    <location>
        <begin position="374"/>
        <end position="440"/>
    </location>
</feature>
<evidence type="ECO:0000256" key="8">
    <source>
        <dbReference type="ARBA" id="ARBA00023242"/>
    </source>
</evidence>
<dbReference type="InterPro" id="IPR001487">
    <property type="entry name" value="Bromodomain"/>
</dbReference>
<keyword evidence="3" id="KW-0479">Metal-binding</keyword>
<organism evidence="13 14">
    <name type="scientific">Rhynocoris fuscipes</name>
    <dbReference type="NCBI Taxonomy" id="488301"/>
    <lineage>
        <taxon>Eukaryota</taxon>
        <taxon>Metazoa</taxon>
        <taxon>Ecdysozoa</taxon>
        <taxon>Arthropoda</taxon>
        <taxon>Hexapoda</taxon>
        <taxon>Insecta</taxon>
        <taxon>Pterygota</taxon>
        <taxon>Neoptera</taxon>
        <taxon>Paraneoptera</taxon>
        <taxon>Hemiptera</taxon>
        <taxon>Heteroptera</taxon>
        <taxon>Panheteroptera</taxon>
        <taxon>Cimicomorpha</taxon>
        <taxon>Reduviidae</taxon>
        <taxon>Harpactorinae</taxon>
        <taxon>Harpactorini</taxon>
        <taxon>Rhynocoris</taxon>
    </lineage>
</organism>
<dbReference type="GO" id="GO:0006325">
    <property type="term" value="P:chromatin organization"/>
    <property type="evidence" value="ECO:0007669"/>
    <property type="project" value="UniProtKB-KW"/>
</dbReference>
<dbReference type="SUPFAM" id="SSF57903">
    <property type="entry name" value="FYVE/PHD zinc finger"/>
    <property type="match status" value="1"/>
</dbReference>
<reference evidence="13 14" key="1">
    <citation type="submission" date="2022-12" db="EMBL/GenBank/DDBJ databases">
        <title>Chromosome-level genome assembly of true bugs.</title>
        <authorList>
            <person name="Ma L."/>
            <person name="Li H."/>
        </authorList>
    </citation>
    <scope>NUCLEOTIDE SEQUENCE [LARGE SCALE GENOMIC DNA]</scope>
    <source>
        <strain evidence="13">Lab_2022b</strain>
    </source>
</reference>
<dbReference type="CDD" id="cd20159">
    <property type="entry name" value="PWWP_BS69"/>
    <property type="match status" value="1"/>
</dbReference>
<evidence type="ECO:0000256" key="5">
    <source>
        <dbReference type="ARBA" id="ARBA00022833"/>
    </source>
</evidence>
<evidence type="ECO:0000313" key="13">
    <source>
        <dbReference type="EMBL" id="KAK9500243.1"/>
    </source>
</evidence>
<sequence length="567" mass="64144">MYRRRMSCPQVVQQLWDAVKVIRYQRQVPNLERIVKYMNRVHSVNEEEVTRQLGYCVRDGLLLITKRKGSKGSKLGVEQEGYKLPNQAERDKHDWYCSECHTGGDVIPCGACHRVYHLSCISNLPGTKNKYQCSVCQAIEEDKSLPGLKHSSLNRLLTLVCTILKDKYSTLVNSHEFLQRSINIGSPGAQIDIGSEWWRVSYLIHSVMDIGRMQQKAADRGYNNLAEFTADATTIVHNVVIFHGVHSDIADTARQMVRQCSSEVSQLSWCHQCYKSCVRKTSRHWFCTPCRPPHQLVYAKAKGQPYWPAKIIREQGDRVDVRFFGGTHYRATVDRSNTLPISTNLASVQTSEKRSSSWSRACEELKRHTEMLRRLQEGTYKSSSSSTSDSEDSVKSMKSDRSIKSDKSMKSDKSDKSDKSSILNRSGPLPSMTARKIPATIPKRKESVVAVVAGVGAARKRGRKKIGNNTGTKRRSDDSSDDMDDDDDDDDDDDEEKKLPLKRVPAAVAPAEVVKKRRGRPPKNSLPPAETSLSDPQAPTPPKSKYTFFFSLFLIYLFILFCIQRAQ</sequence>
<proteinExistence type="predicted"/>
<dbReference type="Gene3D" id="1.20.920.10">
    <property type="entry name" value="Bromodomain-like"/>
    <property type="match status" value="1"/>
</dbReference>
<evidence type="ECO:0000256" key="6">
    <source>
        <dbReference type="ARBA" id="ARBA00022853"/>
    </source>
</evidence>
<protein>
    <submittedName>
        <fullName evidence="13">Uncharacterized protein</fullName>
    </submittedName>
</protein>
<dbReference type="GO" id="GO:0008270">
    <property type="term" value="F:zinc ion binding"/>
    <property type="evidence" value="ECO:0007669"/>
    <property type="project" value="UniProtKB-KW"/>
</dbReference>
<keyword evidence="5" id="KW-0862">Zinc</keyword>
<dbReference type="Gene3D" id="2.30.30.140">
    <property type="match status" value="1"/>
</dbReference>
<comment type="subcellular location">
    <subcellularLocation>
        <location evidence="1">Nucleus</location>
    </subcellularLocation>
</comment>
<evidence type="ECO:0000259" key="11">
    <source>
        <dbReference type="PROSITE" id="PS50812"/>
    </source>
</evidence>
<name>A0AAW1CR92_9HEMI</name>
<dbReference type="EMBL" id="JAPXFL010000010">
    <property type="protein sequence ID" value="KAK9500243.1"/>
    <property type="molecule type" value="Genomic_DNA"/>
</dbReference>
<accession>A0AAW1CR92</accession>
<dbReference type="Pfam" id="PF21524">
    <property type="entry name" value="SAMD1_WH"/>
    <property type="match status" value="1"/>
</dbReference>
<dbReference type="GO" id="GO:0005634">
    <property type="term" value="C:nucleus"/>
    <property type="evidence" value="ECO:0007669"/>
    <property type="project" value="UniProtKB-SubCell"/>
</dbReference>
<dbReference type="Pfam" id="PF00439">
    <property type="entry name" value="Bromodomain"/>
    <property type="match status" value="1"/>
</dbReference>
<keyword evidence="10" id="KW-0812">Transmembrane</keyword>
<dbReference type="Proteomes" id="UP001461498">
    <property type="component" value="Unassembled WGS sequence"/>
</dbReference>
<dbReference type="SUPFAM" id="SSF63748">
    <property type="entry name" value="Tudor/PWWP/MBT"/>
    <property type="match status" value="1"/>
</dbReference>
<keyword evidence="10" id="KW-1133">Transmembrane helix</keyword>
<keyword evidence="2" id="KW-0597">Phosphoprotein</keyword>
<feature type="domain" description="SAMD1-like winged helix (WH)" evidence="12">
    <location>
        <begin position="3"/>
        <end position="79"/>
    </location>
</feature>
<dbReference type="InterPro" id="IPR000313">
    <property type="entry name" value="PWWP_dom"/>
</dbReference>
<evidence type="ECO:0000256" key="1">
    <source>
        <dbReference type="ARBA" id="ARBA00004123"/>
    </source>
</evidence>
<evidence type="ECO:0000256" key="9">
    <source>
        <dbReference type="SAM" id="MobiDB-lite"/>
    </source>
</evidence>
<comment type="caution">
    <text evidence="13">The sequence shown here is derived from an EMBL/GenBank/DDBJ whole genome shotgun (WGS) entry which is preliminary data.</text>
</comment>
<keyword evidence="10" id="KW-0472">Membrane</keyword>
<dbReference type="InterPro" id="IPR047269">
    <property type="entry name" value="ZMY11"/>
</dbReference>
<feature type="compositionally biased region" description="Basic and acidic residues" evidence="9">
    <location>
        <begin position="392"/>
        <end position="419"/>
    </location>
</feature>
<keyword evidence="8" id="KW-0539">Nucleus</keyword>
<keyword evidence="6" id="KW-0156">Chromatin regulator</keyword>
<dbReference type="InterPro" id="IPR011011">
    <property type="entry name" value="Znf_FYVE_PHD"/>
</dbReference>
<keyword evidence="14" id="KW-1185">Reference proteome</keyword>
<dbReference type="Gene3D" id="3.30.40.10">
    <property type="entry name" value="Zinc/RING finger domain, C3HC4 (zinc finger)"/>
    <property type="match status" value="1"/>
</dbReference>
<dbReference type="SUPFAM" id="SSF47370">
    <property type="entry name" value="Bromodomain"/>
    <property type="match status" value="1"/>
</dbReference>
<dbReference type="InterPro" id="IPR047268">
    <property type="entry name" value="PWWP_BS69"/>
</dbReference>
<dbReference type="InterPro" id="IPR019786">
    <property type="entry name" value="Zinc_finger_PHD-type_CS"/>
</dbReference>
<evidence type="ECO:0000256" key="7">
    <source>
        <dbReference type="ARBA" id="ARBA00023117"/>
    </source>
</evidence>
<feature type="region of interest" description="Disordered" evidence="9">
    <location>
        <begin position="458"/>
        <end position="541"/>
    </location>
</feature>
<dbReference type="PROSITE" id="PS50812">
    <property type="entry name" value="PWWP"/>
    <property type="match status" value="1"/>
</dbReference>
<dbReference type="InterPro" id="IPR013083">
    <property type="entry name" value="Znf_RING/FYVE/PHD"/>
</dbReference>
<dbReference type="AlphaFoldDB" id="A0AAW1CR92"/>
<keyword evidence="7" id="KW-0103">Bromodomain</keyword>
<dbReference type="PANTHER" id="PTHR46379">
    <property type="entry name" value="ZINC FINGER MYND DOMAIN-CONTAINING"/>
    <property type="match status" value="1"/>
</dbReference>